<keyword evidence="1" id="KW-1133">Transmembrane helix</keyword>
<organism evidence="2 3">
    <name type="scientific">Candidatus Daviesbacteria bacterium RIFCSPHIGHO2_01_FULL_40_11</name>
    <dbReference type="NCBI Taxonomy" id="1797762"/>
    <lineage>
        <taxon>Bacteria</taxon>
        <taxon>Candidatus Daviesiibacteriota</taxon>
    </lineage>
</organism>
<feature type="transmembrane region" description="Helical" evidence="1">
    <location>
        <begin position="73"/>
        <end position="92"/>
    </location>
</feature>
<protein>
    <submittedName>
        <fullName evidence="2">Uncharacterized protein</fullName>
    </submittedName>
</protein>
<reference evidence="2 3" key="1">
    <citation type="journal article" date="2016" name="Nat. Commun.">
        <title>Thousands of microbial genomes shed light on interconnected biogeochemical processes in an aquifer system.</title>
        <authorList>
            <person name="Anantharaman K."/>
            <person name="Brown C.T."/>
            <person name="Hug L.A."/>
            <person name="Sharon I."/>
            <person name="Castelle C.J."/>
            <person name="Probst A.J."/>
            <person name="Thomas B.C."/>
            <person name="Singh A."/>
            <person name="Wilkins M.J."/>
            <person name="Karaoz U."/>
            <person name="Brodie E.L."/>
            <person name="Williams K.H."/>
            <person name="Hubbard S.S."/>
            <person name="Banfield J.F."/>
        </authorList>
    </citation>
    <scope>NUCLEOTIDE SEQUENCE [LARGE SCALE GENOMIC DNA]</scope>
</reference>
<feature type="transmembrane region" description="Helical" evidence="1">
    <location>
        <begin position="130"/>
        <end position="149"/>
    </location>
</feature>
<evidence type="ECO:0000313" key="3">
    <source>
        <dbReference type="Proteomes" id="UP000177555"/>
    </source>
</evidence>
<gene>
    <name evidence="2" type="ORF">A2867_05275</name>
</gene>
<comment type="caution">
    <text evidence="2">The sequence shown here is derived from an EMBL/GenBank/DDBJ whole genome shotgun (WGS) entry which is preliminary data.</text>
</comment>
<dbReference type="EMBL" id="MFCP01000008">
    <property type="protein sequence ID" value="OGE29264.1"/>
    <property type="molecule type" value="Genomic_DNA"/>
</dbReference>
<feature type="transmembrane region" description="Helical" evidence="1">
    <location>
        <begin position="205"/>
        <end position="223"/>
    </location>
</feature>
<feature type="transmembrane region" description="Helical" evidence="1">
    <location>
        <begin position="20"/>
        <end position="41"/>
    </location>
</feature>
<feature type="transmembrane region" description="Helical" evidence="1">
    <location>
        <begin position="48"/>
        <end position="67"/>
    </location>
</feature>
<keyword evidence="1" id="KW-0472">Membrane</keyword>
<accession>A0A1F5JKT3</accession>
<dbReference type="Proteomes" id="UP000177555">
    <property type="component" value="Unassembled WGS sequence"/>
</dbReference>
<name>A0A1F5JKT3_9BACT</name>
<feature type="transmembrane region" description="Helical" evidence="1">
    <location>
        <begin position="235"/>
        <end position="254"/>
    </location>
</feature>
<keyword evidence="1" id="KW-0812">Transmembrane</keyword>
<evidence type="ECO:0000256" key="1">
    <source>
        <dbReference type="SAM" id="Phobius"/>
    </source>
</evidence>
<evidence type="ECO:0000313" key="2">
    <source>
        <dbReference type="EMBL" id="OGE29264.1"/>
    </source>
</evidence>
<dbReference type="AlphaFoldDB" id="A0A1F5JKT3"/>
<feature type="transmembrane region" description="Helical" evidence="1">
    <location>
        <begin position="170"/>
        <end position="199"/>
    </location>
</feature>
<sequence length="268" mass="30162">MGWFSAEIVTVSTLFNRIDLSTVIFSFSYYLIQLAVVADIILRKKLSILGIFLIGILYGILEEAFYIKNPFFLTLLLALGHSAVTVTFPYLLTNFLIPGEKRPFLGKIGYILSILYLLILYVLMAGLIPFAYPDSLILGSVLIIMLILIKKYGQVGKLVAGLGLKHLEKTVLIILASLIVVFSQQNDLGVILILIWFVIRGKMMNLSNLYFFTYLFLIFHFLASFINKTMDPSKIAINYAASLIAALTLIFLLWRKRRSINTTVASIS</sequence>
<proteinExistence type="predicted"/>
<feature type="transmembrane region" description="Helical" evidence="1">
    <location>
        <begin position="104"/>
        <end position="124"/>
    </location>
</feature>